<name>A0ABW3MLZ8_9PSEU</name>
<sequence length="90" mass="9886">RPVYLPSRPSLGGAVLLIVLGILCLVAWVVWTLVPDFVDLRVSSLYFLPGVVVFLVPGVILLIRRSGQRRALIAPRPENPPSGYGWPPSR</sequence>
<evidence type="ECO:0000256" key="1">
    <source>
        <dbReference type="SAM" id="Phobius"/>
    </source>
</evidence>
<keyword evidence="1" id="KW-0812">Transmembrane</keyword>
<proteinExistence type="predicted"/>
<feature type="transmembrane region" description="Helical" evidence="1">
    <location>
        <begin position="12"/>
        <end position="34"/>
    </location>
</feature>
<organism evidence="2 3">
    <name type="scientific">Kibdelosporangium lantanae</name>
    <dbReference type="NCBI Taxonomy" id="1497396"/>
    <lineage>
        <taxon>Bacteria</taxon>
        <taxon>Bacillati</taxon>
        <taxon>Actinomycetota</taxon>
        <taxon>Actinomycetes</taxon>
        <taxon>Pseudonocardiales</taxon>
        <taxon>Pseudonocardiaceae</taxon>
        <taxon>Kibdelosporangium</taxon>
    </lineage>
</organism>
<dbReference type="Proteomes" id="UP001597045">
    <property type="component" value="Unassembled WGS sequence"/>
</dbReference>
<reference evidence="3" key="1">
    <citation type="journal article" date="2019" name="Int. J. Syst. Evol. Microbiol.">
        <title>The Global Catalogue of Microorganisms (GCM) 10K type strain sequencing project: providing services to taxonomists for standard genome sequencing and annotation.</title>
        <authorList>
            <consortium name="The Broad Institute Genomics Platform"/>
            <consortium name="The Broad Institute Genome Sequencing Center for Infectious Disease"/>
            <person name="Wu L."/>
            <person name="Ma J."/>
        </authorList>
    </citation>
    <scope>NUCLEOTIDE SEQUENCE [LARGE SCALE GENOMIC DNA]</scope>
    <source>
        <strain evidence="3">JCM 31486</strain>
    </source>
</reference>
<comment type="caution">
    <text evidence="2">The sequence shown here is derived from an EMBL/GenBank/DDBJ whole genome shotgun (WGS) entry which is preliminary data.</text>
</comment>
<gene>
    <name evidence="2" type="ORF">ACFQ1S_40995</name>
</gene>
<keyword evidence="1" id="KW-1133">Transmembrane helix</keyword>
<evidence type="ECO:0008006" key="4">
    <source>
        <dbReference type="Google" id="ProtNLM"/>
    </source>
</evidence>
<feature type="non-terminal residue" evidence="2">
    <location>
        <position position="1"/>
    </location>
</feature>
<keyword evidence="1" id="KW-0472">Membrane</keyword>
<accession>A0ABW3MLZ8</accession>
<keyword evidence="3" id="KW-1185">Reference proteome</keyword>
<evidence type="ECO:0000313" key="3">
    <source>
        <dbReference type="Proteomes" id="UP001597045"/>
    </source>
</evidence>
<evidence type="ECO:0000313" key="2">
    <source>
        <dbReference type="EMBL" id="MFD1051476.1"/>
    </source>
</evidence>
<protein>
    <recommendedName>
        <fullName evidence="4">Amino acid permease</fullName>
    </recommendedName>
</protein>
<dbReference type="EMBL" id="JBHTIS010003629">
    <property type="protein sequence ID" value="MFD1051476.1"/>
    <property type="molecule type" value="Genomic_DNA"/>
</dbReference>
<feature type="transmembrane region" description="Helical" evidence="1">
    <location>
        <begin position="46"/>
        <end position="63"/>
    </location>
</feature>